<feature type="region of interest" description="Disordered" evidence="1">
    <location>
        <begin position="48"/>
        <end position="67"/>
    </location>
</feature>
<dbReference type="Proteomes" id="UP001142317">
    <property type="component" value="Unassembled WGS sequence"/>
</dbReference>
<protein>
    <submittedName>
        <fullName evidence="2">Uncharacterized protein</fullName>
    </submittedName>
</protein>
<organism evidence="2 3">
    <name type="scientific">Microbacterium imperiale</name>
    <dbReference type="NCBI Taxonomy" id="33884"/>
    <lineage>
        <taxon>Bacteria</taxon>
        <taxon>Bacillati</taxon>
        <taxon>Actinomycetota</taxon>
        <taxon>Actinomycetes</taxon>
        <taxon>Micrococcales</taxon>
        <taxon>Microbacteriaceae</taxon>
        <taxon>Microbacterium</taxon>
    </lineage>
</organism>
<gene>
    <name evidence="2" type="ORF">GCM10017586_25410</name>
</gene>
<sequence length="84" mass="9041">MRLRVRTQRETALAGGSGHPVDVAREHAGVDPHVGGVHALTLVTRRLRPPVTPGEKHESPRRTGGFAVAETEGFEIAPMTIEVN</sequence>
<keyword evidence="3" id="KW-1185">Reference proteome</keyword>
<proteinExistence type="predicted"/>
<comment type="caution">
    <text evidence="2">The sequence shown here is derived from an EMBL/GenBank/DDBJ whole genome shotgun (WGS) entry which is preliminary data.</text>
</comment>
<evidence type="ECO:0000256" key="1">
    <source>
        <dbReference type="SAM" id="MobiDB-lite"/>
    </source>
</evidence>
<dbReference type="AlphaFoldDB" id="A0A9W6HJB1"/>
<reference evidence="2" key="2">
    <citation type="submission" date="2023-01" db="EMBL/GenBank/DDBJ databases">
        <authorList>
            <person name="Sun Q."/>
            <person name="Evtushenko L."/>
        </authorList>
    </citation>
    <scope>NUCLEOTIDE SEQUENCE</scope>
    <source>
        <strain evidence="2">VKM Ac-1447</strain>
    </source>
</reference>
<reference evidence="2" key="1">
    <citation type="journal article" date="2014" name="Int. J. Syst. Evol. Microbiol.">
        <title>Complete genome sequence of Corynebacterium casei LMG S-19264T (=DSM 44701T), isolated from a smear-ripened cheese.</title>
        <authorList>
            <consortium name="US DOE Joint Genome Institute (JGI-PGF)"/>
            <person name="Walter F."/>
            <person name="Albersmeier A."/>
            <person name="Kalinowski J."/>
            <person name="Ruckert C."/>
        </authorList>
    </citation>
    <scope>NUCLEOTIDE SEQUENCE</scope>
    <source>
        <strain evidence="2">VKM Ac-1447</strain>
    </source>
</reference>
<evidence type="ECO:0000313" key="2">
    <source>
        <dbReference type="EMBL" id="GLJ80858.1"/>
    </source>
</evidence>
<evidence type="ECO:0000313" key="3">
    <source>
        <dbReference type="Proteomes" id="UP001142317"/>
    </source>
</evidence>
<accession>A0A9W6HJB1</accession>
<dbReference type="EMBL" id="BSEO01000014">
    <property type="protein sequence ID" value="GLJ80858.1"/>
    <property type="molecule type" value="Genomic_DNA"/>
</dbReference>
<name>A0A9W6HJB1_9MICO</name>
<feature type="region of interest" description="Disordered" evidence="1">
    <location>
        <begin position="1"/>
        <end position="23"/>
    </location>
</feature>